<sequence length="210" mass="23254">MFNEFRMKIEKNTVVSLRYKLTDAQNNVIEAPDAPMVYLHGGYEGTFPKIENILDGQDIGYEASIQLEPGEAFGEYDPELLKIEPRARFPEPLEVGMQFEGVPDASEEDATEPNESDDEALIYTVTDVADSQVVLDGNHPLAGMALRFWVQVEDIRAATDEEIANRYPRGGEGFTFGMPNDEDTDVDDDMEDEFIGGKPATGGSNSPTLH</sequence>
<gene>
    <name evidence="10" type="ORF">SAMN06295945_1009</name>
</gene>
<comment type="subcellular location">
    <subcellularLocation>
        <location evidence="2">Cytoplasm</location>
    </subcellularLocation>
</comment>
<keyword evidence="5" id="KW-0963">Cytoplasm</keyword>
<dbReference type="GO" id="GO:0005737">
    <property type="term" value="C:cytoplasm"/>
    <property type="evidence" value="ECO:0007669"/>
    <property type="project" value="UniProtKB-SubCell"/>
</dbReference>
<protein>
    <recommendedName>
        <fullName evidence="4">peptidylprolyl isomerase</fullName>
        <ecNumber evidence="4">5.2.1.8</ecNumber>
    </recommendedName>
</protein>
<dbReference type="EC" id="5.2.1.8" evidence="4"/>
<evidence type="ECO:0000256" key="6">
    <source>
        <dbReference type="ARBA" id="ARBA00023110"/>
    </source>
</evidence>
<feature type="region of interest" description="Disordered" evidence="9">
    <location>
        <begin position="168"/>
        <end position="210"/>
    </location>
</feature>
<name>A0A240DZR3_9BURK</name>
<keyword evidence="6" id="KW-0697">Rotamase</keyword>
<dbReference type="EMBL" id="OANS01000002">
    <property type="protein sequence ID" value="SNX28668.1"/>
    <property type="molecule type" value="Genomic_DNA"/>
</dbReference>
<dbReference type="OrthoDB" id="9808891at2"/>
<evidence type="ECO:0000256" key="2">
    <source>
        <dbReference type="ARBA" id="ARBA00004496"/>
    </source>
</evidence>
<evidence type="ECO:0000313" key="10">
    <source>
        <dbReference type="EMBL" id="SNX28668.1"/>
    </source>
</evidence>
<evidence type="ECO:0000256" key="3">
    <source>
        <dbReference type="ARBA" id="ARBA00006577"/>
    </source>
</evidence>
<evidence type="ECO:0000256" key="1">
    <source>
        <dbReference type="ARBA" id="ARBA00000971"/>
    </source>
</evidence>
<dbReference type="Proteomes" id="UP000218069">
    <property type="component" value="Unassembled WGS sequence"/>
</dbReference>
<dbReference type="GO" id="GO:0003755">
    <property type="term" value="F:peptidyl-prolyl cis-trans isomerase activity"/>
    <property type="evidence" value="ECO:0007669"/>
    <property type="project" value="UniProtKB-KW"/>
</dbReference>
<evidence type="ECO:0000256" key="5">
    <source>
        <dbReference type="ARBA" id="ARBA00022490"/>
    </source>
</evidence>
<dbReference type="SUPFAM" id="SSF54534">
    <property type="entry name" value="FKBP-like"/>
    <property type="match status" value="1"/>
</dbReference>
<evidence type="ECO:0000256" key="7">
    <source>
        <dbReference type="ARBA" id="ARBA00023186"/>
    </source>
</evidence>
<dbReference type="InterPro" id="IPR046357">
    <property type="entry name" value="PPIase_dom_sf"/>
</dbReference>
<evidence type="ECO:0000313" key="11">
    <source>
        <dbReference type="Proteomes" id="UP000218069"/>
    </source>
</evidence>
<reference evidence="11" key="1">
    <citation type="submission" date="2017-08" db="EMBL/GenBank/DDBJ databases">
        <authorList>
            <person name="Varghese N."/>
            <person name="Submissions S."/>
        </authorList>
    </citation>
    <scope>NUCLEOTIDE SEQUENCE [LARGE SCALE GENOMIC DNA]</scope>
    <source>
        <strain evidence="11">AP-Melu-1000-B4</strain>
    </source>
</reference>
<proteinExistence type="inferred from homology"/>
<keyword evidence="7" id="KW-0143">Chaperone</keyword>
<comment type="similarity">
    <text evidence="3">Belongs to the FKBP-type PPIase family.</text>
</comment>
<dbReference type="Gene3D" id="3.10.50.40">
    <property type="match status" value="1"/>
</dbReference>
<comment type="catalytic activity">
    <reaction evidence="1">
        <text>[protein]-peptidylproline (omega=180) = [protein]-peptidylproline (omega=0)</text>
        <dbReference type="Rhea" id="RHEA:16237"/>
        <dbReference type="Rhea" id="RHEA-COMP:10747"/>
        <dbReference type="Rhea" id="RHEA-COMP:10748"/>
        <dbReference type="ChEBI" id="CHEBI:83833"/>
        <dbReference type="ChEBI" id="CHEBI:83834"/>
        <dbReference type="EC" id="5.2.1.8"/>
    </reaction>
</comment>
<dbReference type="AlphaFoldDB" id="A0A240DZR3"/>
<accession>A0A240DZR3</accession>
<feature type="compositionally biased region" description="Acidic residues" evidence="9">
    <location>
        <begin position="180"/>
        <end position="194"/>
    </location>
</feature>
<keyword evidence="11" id="KW-1185">Reference proteome</keyword>
<evidence type="ECO:0000256" key="8">
    <source>
        <dbReference type="ARBA" id="ARBA00023235"/>
    </source>
</evidence>
<evidence type="ECO:0000256" key="9">
    <source>
        <dbReference type="SAM" id="MobiDB-lite"/>
    </source>
</evidence>
<dbReference type="PANTHER" id="PTHR47861">
    <property type="entry name" value="FKBP-TYPE PEPTIDYL-PROLYL CIS-TRANS ISOMERASE SLYD"/>
    <property type="match status" value="1"/>
</dbReference>
<dbReference type="PANTHER" id="PTHR47861:SF3">
    <property type="entry name" value="FKBP-TYPE PEPTIDYL-PROLYL CIS-TRANS ISOMERASE SLYD"/>
    <property type="match status" value="1"/>
</dbReference>
<organism evidence="10 11">
    <name type="scientific">Polynucleobacter meluiroseus</name>
    <dbReference type="NCBI Taxonomy" id="1938814"/>
    <lineage>
        <taxon>Bacteria</taxon>
        <taxon>Pseudomonadati</taxon>
        <taxon>Pseudomonadota</taxon>
        <taxon>Betaproteobacteria</taxon>
        <taxon>Burkholderiales</taxon>
        <taxon>Burkholderiaceae</taxon>
        <taxon>Polynucleobacter</taxon>
    </lineage>
</organism>
<keyword evidence="8 10" id="KW-0413">Isomerase</keyword>
<evidence type="ECO:0000256" key="4">
    <source>
        <dbReference type="ARBA" id="ARBA00013194"/>
    </source>
</evidence>